<dbReference type="STRING" id="197461.A3843_04965"/>
<keyword evidence="1 5" id="KW-0413">Isomerase</keyword>
<dbReference type="EMBL" id="LVVZ01000007">
    <property type="protein sequence ID" value="OKL45106.1"/>
    <property type="molecule type" value="Genomic_DNA"/>
</dbReference>
<feature type="domain" description="UDP-N-acetylglucosamine 2-epimerase" evidence="6">
    <location>
        <begin position="30"/>
        <end position="366"/>
    </location>
</feature>
<organism evidence="7 8">
    <name type="scientific">Pseudovibrio exalbescens</name>
    <dbReference type="NCBI Taxonomy" id="197461"/>
    <lineage>
        <taxon>Bacteria</taxon>
        <taxon>Pseudomonadati</taxon>
        <taxon>Pseudomonadota</taxon>
        <taxon>Alphaproteobacteria</taxon>
        <taxon>Hyphomicrobiales</taxon>
        <taxon>Stappiaceae</taxon>
        <taxon>Pseudovibrio</taxon>
    </lineage>
</organism>
<proteinExistence type="inferred from homology"/>
<sequence length="375" mass="40325">MNSSSLPKVTCLVGTRPEAIKMAPVILAVRQCGKVHCEVLLSGQHQAMAAEALGLFGIHDVVWLETDLASFSLADQAAAYLEGLGRYLSHTSCAYMLVHGDTTTGLIGALAAFYAHVPVGHVEAGLRSGDMQNPFPEEANRVLIDRLCDHLFAPTEGAAANLRQEGCATERIEVTGNTVVDAVRLIAARAPRACTLSDLSRLSMTGSTELVLLTAHRRENWGTPLRDICRAARDLVRARENLWVVMPVHPNPAVKLIVFEELGDVEQVILTDPLDYDSLIALERDADLILTDSGGIQEEAPEFGTPVLVLRETTERPEAVLAGFAWVIGRKPEDIVSAAVKALDAGRLTGGTNPFGDGKAAERICARVLQALKIT</sequence>
<comment type="caution">
    <text evidence="7">The sequence shown here is derived from an EMBL/GenBank/DDBJ whole genome shotgun (WGS) entry which is preliminary data.</text>
</comment>
<dbReference type="GO" id="GO:0008761">
    <property type="term" value="F:UDP-N-acetylglucosamine 2-epimerase activity"/>
    <property type="evidence" value="ECO:0007669"/>
    <property type="project" value="UniProtKB-EC"/>
</dbReference>
<dbReference type="RefSeq" id="WP_028481602.1">
    <property type="nucleotide sequence ID" value="NZ_LVVZ01000007.1"/>
</dbReference>
<evidence type="ECO:0000256" key="4">
    <source>
        <dbReference type="ARBA" id="ARBA00038858"/>
    </source>
</evidence>
<evidence type="ECO:0000256" key="3">
    <source>
        <dbReference type="ARBA" id="ARBA00038209"/>
    </source>
</evidence>
<reference evidence="7 8" key="1">
    <citation type="submission" date="2016-03" db="EMBL/GenBank/DDBJ databases">
        <title>Genome sequence of Nesiotobacter sp. nov., a moderately halophilic alphaproteobacterium isolated from the Yellow Sea, China.</title>
        <authorList>
            <person name="Zhang G."/>
            <person name="Zhang R."/>
        </authorList>
    </citation>
    <scope>NUCLEOTIDE SEQUENCE [LARGE SCALE GENOMIC DNA]</scope>
    <source>
        <strain evidence="7 8">WB1-6</strain>
    </source>
</reference>
<dbReference type="Gene3D" id="3.40.50.2000">
    <property type="entry name" value="Glycogen Phosphorylase B"/>
    <property type="match status" value="2"/>
</dbReference>
<gene>
    <name evidence="7" type="ORF">A3843_04965</name>
</gene>
<dbReference type="NCBIfam" id="TIGR00236">
    <property type="entry name" value="wecB"/>
    <property type="match status" value="1"/>
</dbReference>
<evidence type="ECO:0000313" key="8">
    <source>
        <dbReference type="Proteomes" id="UP000185783"/>
    </source>
</evidence>
<evidence type="ECO:0000256" key="2">
    <source>
        <dbReference type="ARBA" id="ARBA00036080"/>
    </source>
</evidence>
<dbReference type="CDD" id="cd03786">
    <property type="entry name" value="GTB_UDP-GlcNAc_2-Epimerase"/>
    <property type="match status" value="1"/>
</dbReference>
<dbReference type="Proteomes" id="UP000185783">
    <property type="component" value="Unassembled WGS sequence"/>
</dbReference>
<dbReference type="InterPro" id="IPR029767">
    <property type="entry name" value="WecB-like"/>
</dbReference>
<dbReference type="SUPFAM" id="SSF53756">
    <property type="entry name" value="UDP-Glycosyltransferase/glycogen phosphorylase"/>
    <property type="match status" value="1"/>
</dbReference>
<comment type="catalytic activity">
    <reaction evidence="2">
        <text>UDP-N-acetyl-alpha-D-glucosamine = UDP-N-acetyl-alpha-D-mannosamine</text>
        <dbReference type="Rhea" id="RHEA:17213"/>
        <dbReference type="ChEBI" id="CHEBI:57705"/>
        <dbReference type="ChEBI" id="CHEBI:68623"/>
        <dbReference type="EC" id="5.1.3.14"/>
    </reaction>
</comment>
<dbReference type="InterPro" id="IPR003331">
    <property type="entry name" value="UDP_GlcNAc_Epimerase_2_dom"/>
</dbReference>
<dbReference type="Pfam" id="PF02350">
    <property type="entry name" value="Epimerase_2"/>
    <property type="match status" value="1"/>
</dbReference>
<evidence type="ECO:0000259" key="6">
    <source>
        <dbReference type="Pfam" id="PF02350"/>
    </source>
</evidence>
<evidence type="ECO:0000313" key="7">
    <source>
        <dbReference type="EMBL" id="OKL45106.1"/>
    </source>
</evidence>
<name>A0A1U7JK31_9HYPH</name>
<keyword evidence="8" id="KW-1185">Reference proteome</keyword>
<protein>
    <recommendedName>
        <fullName evidence="4">UDP-N-acetylglucosamine 2-epimerase (non-hydrolyzing)</fullName>
        <ecNumber evidence="4">5.1.3.14</ecNumber>
    </recommendedName>
</protein>
<dbReference type="EC" id="5.1.3.14" evidence="4"/>
<evidence type="ECO:0000256" key="5">
    <source>
        <dbReference type="RuleBase" id="RU003513"/>
    </source>
</evidence>
<accession>A0A1U7JK31</accession>
<dbReference type="AlphaFoldDB" id="A0A1U7JK31"/>
<evidence type="ECO:0000256" key="1">
    <source>
        <dbReference type="ARBA" id="ARBA00023235"/>
    </source>
</evidence>
<dbReference type="PANTHER" id="PTHR43174">
    <property type="entry name" value="UDP-N-ACETYLGLUCOSAMINE 2-EPIMERASE"/>
    <property type="match status" value="1"/>
</dbReference>
<dbReference type="PANTHER" id="PTHR43174:SF2">
    <property type="entry name" value="UDP-N-ACETYLGLUCOSAMINE 2-EPIMERASE"/>
    <property type="match status" value="1"/>
</dbReference>
<comment type="similarity">
    <text evidence="3 5">Belongs to the UDP-N-acetylglucosamine 2-epimerase family.</text>
</comment>